<dbReference type="EMBL" id="HG937691">
    <property type="protein sequence ID" value="CDP33620.1"/>
    <property type="molecule type" value="Genomic_DNA"/>
</dbReference>
<gene>
    <name evidence="1" type="ORF">GNLVRS02_ARAD1A13464g</name>
</gene>
<reference evidence="1" key="2">
    <citation type="submission" date="2014-06" db="EMBL/GenBank/DDBJ databases">
        <title>The complete genome of Blastobotrys (Arxula) adeninivorans LS3 - a yeast of biotechnological interest.</title>
        <authorList>
            <person name="Kunze G."/>
            <person name="Gaillardin C."/>
            <person name="Czernicka M."/>
            <person name="Durrens P."/>
            <person name="Martin T."/>
            <person name="Boer E."/>
            <person name="Gabaldon T."/>
            <person name="Cruz J."/>
            <person name="Talla E."/>
            <person name="Marck C."/>
            <person name="Goffeau A."/>
            <person name="Barbe V."/>
            <person name="Baret P."/>
            <person name="Baronian K."/>
            <person name="Beier S."/>
            <person name="Bleykasten C."/>
            <person name="Bode R."/>
            <person name="Casaregola S."/>
            <person name="Despons L."/>
            <person name="Fairhead C."/>
            <person name="Giersberg M."/>
            <person name="Gierski P."/>
            <person name="Hahnel U."/>
            <person name="Hartmann A."/>
            <person name="Jankowska D."/>
            <person name="Jubin C."/>
            <person name="Jung P."/>
            <person name="Lafontaine I."/>
            <person name="Leh-Louis V."/>
            <person name="Lemaire M."/>
            <person name="Marcet-Houben M."/>
            <person name="Mascher M."/>
            <person name="Morel G."/>
            <person name="Richard G.-F."/>
            <person name="Riechen J."/>
            <person name="Sacerdot C."/>
            <person name="Sarkar A."/>
            <person name="Savel G."/>
            <person name="Schacherer J."/>
            <person name="Sherman D."/>
            <person name="Straub M.-L."/>
            <person name="Stein N."/>
            <person name="Thierry A."/>
            <person name="Trautwein-Schult A."/>
            <person name="Westhof E."/>
            <person name="Worch S."/>
            <person name="Dujon B."/>
            <person name="Souciet J.-L."/>
            <person name="Wincker P."/>
            <person name="Scholz U."/>
            <person name="Neuveglise N."/>
        </authorList>
    </citation>
    <scope>NUCLEOTIDE SEQUENCE</scope>
    <source>
        <strain evidence="1">LS3</strain>
    </source>
</reference>
<dbReference type="Pfam" id="PF14618">
    <property type="entry name" value="DUF4452"/>
    <property type="match status" value="1"/>
</dbReference>
<name>A0A060SXJ0_BLAAD</name>
<organism evidence="1">
    <name type="scientific">Blastobotrys adeninivorans</name>
    <name type="common">Yeast</name>
    <name type="synonym">Arxula adeninivorans</name>
    <dbReference type="NCBI Taxonomy" id="409370"/>
    <lineage>
        <taxon>Eukaryota</taxon>
        <taxon>Fungi</taxon>
        <taxon>Dikarya</taxon>
        <taxon>Ascomycota</taxon>
        <taxon>Saccharomycotina</taxon>
        <taxon>Dipodascomycetes</taxon>
        <taxon>Dipodascales</taxon>
        <taxon>Trichomonascaceae</taxon>
        <taxon>Blastobotrys</taxon>
    </lineage>
</organism>
<reference evidence="1" key="1">
    <citation type="submission" date="2014-02" db="EMBL/GenBank/DDBJ databases">
        <authorList>
            <person name="Genoscope - CEA"/>
        </authorList>
    </citation>
    <scope>NUCLEOTIDE SEQUENCE</scope>
    <source>
        <strain evidence="1">LS3</strain>
    </source>
</reference>
<dbReference type="InterPro" id="IPR027915">
    <property type="entry name" value="DUF4452"/>
</dbReference>
<protein>
    <submittedName>
        <fullName evidence="1">ARAD1A13464p</fullName>
    </submittedName>
</protein>
<accession>A0A060SXJ0</accession>
<evidence type="ECO:0000313" key="1">
    <source>
        <dbReference type="EMBL" id="CDP33620.1"/>
    </source>
</evidence>
<sequence length="131" mass="14343">MSYPYQNTTPYSYGPTAAAPYSPSPVNVRGFNAGRSFEFEDDVEFCPALTEEQIASTLNQAHMNGYMGSPYMSSPTNGVVRPAQGTPVSMDPQMYYSNAHTGSPVARGRRVEVMDPYGRRTPLAGPSGYKW</sequence>
<proteinExistence type="predicted"/>
<dbReference type="AlphaFoldDB" id="A0A060SXJ0"/>